<evidence type="ECO:0000313" key="3">
    <source>
        <dbReference type="Proteomes" id="UP000887568"/>
    </source>
</evidence>
<dbReference type="AlphaFoldDB" id="A0A914AWC1"/>
<sequence>MSKLLKCLRHLSRLNLTEASSSTLTTSVNHDAKPSWSITRCYLRTSSQSTAIWKPQGLGPSTNLSSPSNRGQATTFNRSRFGLCSHDFGGFPLASTACFHTSSHQNGRVSNFLTRHRQGLGEAPLPALMLGLSGLIPFVAPAVYTAATVTVTLNILWAQAAYGASILSFLGGVRWGFALTEKEGVGPTWSMLGYSVMPSLVAWLGLLMPLQASQICIMSGLLLAWAADISVKAYPAWFRSLRLILSLFALLSLGVSYGFCLIYEPTSEKYGSNVVKLIKIVKIILED</sequence>
<evidence type="ECO:0008006" key="4">
    <source>
        <dbReference type="Google" id="ProtNLM"/>
    </source>
</evidence>
<keyword evidence="1" id="KW-0812">Transmembrane</keyword>
<dbReference type="EnsemblMetazoa" id="XM_038211876.1">
    <property type="protein sequence ID" value="XP_038067804.1"/>
    <property type="gene ID" value="LOC119737480"/>
</dbReference>
<dbReference type="RefSeq" id="XP_038067804.1">
    <property type="nucleotide sequence ID" value="XM_038211876.1"/>
</dbReference>
<feature type="transmembrane region" description="Helical" evidence="1">
    <location>
        <begin position="189"/>
        <end position="206"/>
    </location>
</feature>
<keyword evidence="1" id="KW-1133">Transmembrane helix</keyword>
<feature type="transmembrane region" description="Helical" evidence="1">
    <location>
        <begin position="243"/>
        <end position="264"/>
    </location>
</feature>
<accession>A0A914AWC1</accession>
<reference evidence="2" key="1">
    <citation type="submission" date="2022-11" db="UniProtKB">
        <authorList>
            <consortium name="EnsemblMetazoa"/>
        </authorList>
    </citation>
    <scope>IDENTIFICATION</scope>
</reference>
<dbReference type="OrthoDB" id="194289at2759"/>
<name>A0A914AWC1_PATMI</name>
<keyword evidence="1" id="KW-0472">Membrane</keyword>
<protein>
    <recommendedName>
        <fullName evidence="4">Transmembrane protein 69</fullName>
    </recommendedName>
</protein>
<dbReference type="InterPro" id="IPR021836">
    <property type="entry name" value="DUF3429"/>
</dbReference>
<feature type="transmembrane region" description="Helical" evidence="1">
    <location>
        <begin position="125"/>
        <end position="144"/>
    </location>
</feature>
<evidence type="ECO:0000256" key="1">
    <source>
        <dbReference type="SAM" id="Phobius"/>
    </source>
</evidence>
<dbReference type="PANTHER" id="PTHR15887:SF1">
    <property type="entry name" value="TRANSMEMBRANE PROTEIN 69"/>
    <property type="match status" value="1"/>
</dbReference>
<organism evidence="2 3">
    <name type="scientific">Patiria miniata</name>
    <name type="common">Bat star</name>
    <name type="synonym">Asterina miniata</name>
    <dbReference type="NCBI Taxonomy" id="46514"/>
    <lineage>
        <taxon>Eukaryota</taxon>
        <taxon>Metazoa</taxon>
        <taxon>Echinodermata</taxon>
        <taxon>Eleutherozoa</taxon>
        <taxon>Asterozoa</taxon>
        <taxon>Asteroidea</taxon>
        <taxon>Valvatacea</taxon>
        <taxon>Valvatida</taxon>
        <taxon>Asterinidae</taxon>
        <taxon>Patiria</taxon>
    </lineage>
</organism>
<keyword evidence="3" id="KW-1185">Reference proteome</keyword>
<feature type="transmembrane region" description="Helical" evidence="1">
    <location>
        <begin position="156"/>
        <end position="177"/>
    </location>
</feature>
<dbReference type="Proteomes" id="UP000887568">
    <property type="component" value="Unplaced"/>
</dbReference>
<evidence type="ECO:0000313" key="2">
    <source>
        <dbReference type="EnsemblMetazoa" id="XP_038067804.1"/>
    </source>
</evidence>
<dbReference type="Pfam" id="PF11911">
    <property type="entry name" value="DUF3429"/>
    <property type="match status" value="1"/>
</dbReference>
<dbReference type="PANTHER" id="PTHR15887">
    <property type="entry name" value="TRANSMEMBRANE PROTEIN 69"/>
    <property type="match status" value="1"/>
</dbReference>
<dbReference type="OMA" id="ASQICIM"/>
<proteinExistence type="predicted"/>
<dbReference type="GeneID" id="119737480"/>